<dbReference type="InterPro" id="IPR036259">
    <property type="entry name" value="MFS_trans_sf"/>
</dbReference>
<accession>A0AAE0NQ34</accession>
<comment type="subcellular location">
    <subcellularLocation>
        <location evidence="1">Membrane</location>
        <topology evidence="1">Multi-pass membrane protein</topology>
    </subcellularLocation>
</comment>
<keyword evidence="4 8" id="KW-1133">Transmembrane helix</keyword>
<evidence type="ECO:0000256" key="3">
    <source>
        <dbReference type="ARBA" id="ARBA00022692"/>
    </source>
</evidence>
<dbReference type="Pfam" id="PF07690">
    <property type="entry name" value="MFS_1"/>
    <property type="match status" value="1"/>
</dbReference>
<feature type="transmembrane region" description="Helical" evidence="8">
    <location>
        <begin position="54"/>
        <end position="72"/>
    </location>
</feature>
<feature type="region of interest" description="Disordered" evidence="7">
    <location>
        <begin position="492"/>
        <end position="531"/>
    </location>
</feature>
<dbReference type="GO" id="GO:0022857">
    <property type="term" value="F:transmembrane transporter activity"/>
    <property type="evidence" value="ECO:0007669"/>
    <property type="project" value="InterPro"/>
</dbReference>
<feature type="transmembrane region" description="Helical" evidence="8">
    <location>
        <begin position="184"/>
        <end position="202"/>
    </location>
</feature>
<dbReference type="InterPro" id="IPR020846">
    <property type="entry name" value="MFS_dom"/>
</dbReference>
<feature type="transmembrane region" description="Helical" evidence="8">
    <location>
        <begin position="285"/>
        <end position="304"/>
    </location>
</feature>
<feature type="transmembrane region" description="Helical" evidence="8">
    <location>
        <begin position="141"/>
        <end position="163"/>
    </location>
</feature>
<feature type="transmembrane region" description="Helical" evidence="8">
    <location>
        <begin position="208"/>
        <end position="228"/>
    </location>
</feature>
<feature type="transmembrane region" description="Helical" evidence="8">
    <location>
        <begin position="346"/>
        <end position="369"/>
    </location>
</feature>
<sequence>MEATITSTALPSIIADLGGGDLYIWAVNGYLLAMTALQPLFGQLANVFGRRWPTILATASFTLGSGICAGATNMSMLIAGRVIQGVGAGGIGVLVEIIVCDIIPLRERGTYLAMVFGGIALGTGLGPFFGGLIVKNTTWRWVFWINLPFGAVAILLLVVFLHVNYEKEKSLATRVGSIDWLGNVIFVAAISAVLIALSWAGAVYPWSSYQVLVPLLVGMAGLGGFLVFEGSRFCPQPTMPLRLFANRTSAAALVLTFLHSLTALWSLYFLPVYFQGALGADPQQAGIDLLPTILVIIPFAIMAVRMQSKTGRYRPIHHAGFALMAISFGLFSLLDENSSTGTWVGFQMIGAAGSGLIIPTLLPAVLAPLTEADTALATATWAFLRSLGQVWGTAIGAAAFNTRFDELAWRIADPAVRANVTDGKAYQFSTAAFIDLLAPDTRAQFVGIVGESLQRSWQIAIAFAVAGFLFVAFEKEIVLRQELETEFGIAATTTADKSGGAEDPRQTDEELEKGLKKEVVGTTTTEAGDGR</sequence>
<evidence type="ECO:0000256" key="5">
    <source>
        <dbReference type="ARBA" id="ARBA00023136"/>
    </source>
</evidence>
<keyword evidence="3 8" id="KW-0812">Transmembrane</keyword>
<dbReference type="CDD" id="cd17502">
    <property type="entry name" value="MFS_Azr1_MDR_like"/>
    <property type="match status" value="1"/>
</dbReference>
<feature type="transmembrane region" description="Helical" evidence="8">
    <location>
        <begin position="22"/>
        <end position="42"/>
    </location>
</feature>
<dbReference type="Gene3D" id="1.20.1720.10">
    <property type="entry name" value="Multidrug resistance protein D"/>
    <property type="match status" value="1"/>
</dbReference>
<evidence type="ECO:0000256" key="6">
    <source>
        <dbReference type="ARBA" id="ARBA00023180"/>
    </source>
</evidence>
<keyword evidence="2" id="KW-0813">Transport</keyword>
<keyword evidence="11" id="KW-1185">Reference proteome</keyword>
<evidence type="ECO:0000256" key="7">
    <source>
        <dbReference type="SAM" id="MobiDB-lite"/>
    </source>
</evidence>
<dbReference type="PROSITE" id="PS50850">
    <property type="entry name" value="MFS"/>
    <property type="match status" value="1"/>
</dbReference>
<dbReference type="PRINTS" id="PR01036">
    <property type="entry name" value="TCRTETB"/>
</dbReference>
<dbReference type="EMBL" id="JAULSW010000004">
    <property type="protein sequence ID" value="KAK3385637.1"/>
    <property type="molecule type" value="Genomic_DNA"/>
</dbReference>
<evidence type="ECO:0000313" key="11">
    <source>
        <dbReference type="Proteomes" id="UP001285441"/>
    </source>
</evidence>
<evidence type="ECO:0000256" key="1">
    <source>
        <dbReference type="ARBA" id="ARBA00004141"/>
    </source>
</evidence>
<feature type="compositionally biased region" description="Basic and acidic residues" evidence="7">
    <location>
        <begin position="499"/>
        <end position="519"/>
    </location>
</feature>
<keyword evidence="5 8" id="KW-0472">Membrane</keyword>
<dbReference type="PANTHER" id="PTHR23501">
    <property type="entry name" value="MAJOR FACILITATOR SUPERFAMILY"/>
    <property type="match status" value="1"/>
</dbReference>
<protein>
    <submittedName>
        <fullName evidence="10">MFS general substrate transporter-like protein</fullName>
    </submittedName>
</protein>
<reference evidence="10" key="2">
    <citation type="submission" date="2023-06" db="EMBL/GenBank/DDBJ databases">
        <authorList>
            <consortium name="Lawrence Berkeley National Laboratory"/>
            <person name="Haridas S."/>
            <person name="Hensen N."/>
            <person name="Bonometti L."/>
            <person name="Westerberg I."/>
            <person name="Brannstrom I.O."/>
            <person name="Guillou S."/>
            <person name="Cros-Aarteil S."/>
            <person name="Calhoun S."/>
            <person name="Kuo A."/>
            <person name="Mondo S."/>
            <person name="Pangilinan J."/>
            <person name="Riley R."/>
            <person name="LaButti K."/>
            <person name="Andreopoulos B."/>
            <person name="Lipzen A."/>
            <person name="Chen C."/>
            <person name="Yanf M."/>
            <person name="Daum C."/>
            <person name="Ng V."/>
            <person name="Clum A."/>
            <person name="Steindorff A."/>
            <person name="Ohm R."/>
            <person name="Martin F."/>
            <person name="Silar P."/>
            <person name="Natvig D."/>
            <person name="Lalanne C."/>
            <person name="Gautier V."/>
            <person name="Ament-velasquez S.L."/>
            <person name="Kruys A."/>
            <person name="Hutchinson M.I."/>
            <person name="Powell A.J."/>
            <person name="Barry K."/>
            <person name="Miller A.N."/>
            <person name="Grigoriev I.V."/>
            <person name="Debuchy R."/>
            <person name="Gladieux P."/>
            <person name="Thoren M.H."/>
            <person name="Johannesson H."/>
        </authorList>
    </citation>
    <scope>NUCLEOTIDE SEQUENCE</scope>
    <source>
        <strain evidence="10">CBS 232.78</strain>
    </source>
</reference>
<dbReference type="Proteomes" id="UP001285441">
    <property type="component" value="Unassembled WGS sequence"/>
</dbReference>
<feature type="domain" description="Major facilitator superfamily (MFS) profile" evidence="9">
    <location>
        <begin position="1"/>
        <end position="479"/>
    </location>
</feature>
<evidence type="ECO:0000256" key="2">
    <source>
        <dbReference type="ARBA" id="ARBA00022448"/>
    </source>
</evidence>
<name>A0AAE0NQ34_9PEZI</name>
<dbReference type="GO" id="GO:0005886">
    <property type="term" value="C:plasma membrane"/>
    <property type="evidence" value="ECO:0007669"/>
    <property type="project" value="TreeGrafter"/>
</dbReference>
<comment type="caution">
    <text evidence="10">The sequence shown here is derived from an EMBL/GenBank/DDBJ whole genome shotgun (WGS) entry which is preliminary data.</text>
</comment>
<proteinExistence type="predicted"/>
<dbReference type="AlphaFoldDB" id="A0AAE0NQ34"/>
<feature type="transmembrane region" description="Helical" evidence="8">
    <location>
        <begin position="111"/>
        <end position="129"/>
    </location>
</feature>
<organism evidence="10 11">
    <name type="scientific">Podospora didyma</name>
    <dbReference type="NCBI Taxonomy" id="330526"/>
    <lineage>
        <taxon>Eukaryota</taxon>
        <taxon>Fungi</taxon>
        <taxon>Dikarya</taxon>
        <taxon>Ascomycota</taxon>
        <taxon>Pezizomycotina</taxon>
        <taxon>Sordariomycetes</taxon>
        <taxon>Sordariomycetidae</taxon>
        <taxon>Sordariales</taxon>
        <taxon>Podosporaceae</taxon>
        <taxon>Podospora</taxon>
    </lineage>
</organism>
<feature type="transmembrane region" description="Helical" evidence="8">
    <location>
        <begin position="316"/>
        <end position="334"/>
    </location>
</feature>
<feature type="transmembrane region" description="Helical" evidence="8">
    <location>
        <begin position="249"/>
        <end position="273"/>
    </location>
</feature>
<dbReference type="InterPro" id="IPR011701">
    <property type="entry name" value="MFS"/>
</dbReference>
<dbReference type="SUPFAM" id="SSF103473">
    <property type="entry name" value="MFS general substrate transporter"/>
    <property type="match status" value="1"/>
</dbReference>
<feature type="compositionally biased region" description="Polar residues" evidence="7">
    <location>
        <begin position="522"/>
        <end position="531"/>
    </location>
</feature>
<dbReference type="Gene3D" id="1.20.1250.20">
    <property type="entry name" value="MFS general substrate transporter like domains"/>
    <property type="match status" value="1"/>
</dbReference>
<evidence type="ECO:0000256" key="4">
    <source>
        <dbReference type="ARBA" id="ARBA00022989"/>
    </source>
</evidence>
<dbReference type="PANTHER" id="PTHR23501:SF187">
    <property type="entry name" value="MAJOR FACILITATOR SUPERFAMILY (MFS) PROFILE DOMAIN-CONTAINING PROTEIN"/>
    <property type="match status" value="1"/>
</dbReference>
<evidence type="ECO:0000313" key="10">
    <source>
        <dbReference type="EMBL" id="KAK3385637.1"/>
    </source>
</evidence>
<evidence type="ECO:0000256" key="8">
    <source>
        <dbReference type="SAM" id="Phobius"/>
    </source>
</evidence>
<gene>
    <name evidence="10" type="ORF">B0H63DRAFT_473337</name>
</gene>
<reference evidence="10" key="1">
    <citation type="journal article" date="2023" name="Mol. Phylogenet. Evol.">
        <title>Genome-scale phylogeny and comparative genomics of the fungal order Sordariales.</title>
        <authorList>
            <person name="Hensen N."/>
            <person name="Bonometti L."/>
            <person name="Westerberg I."/>
            <person name="Brannstrom I.O."/>
            <person name="Guillou S."/>
            <person name="Cros-Aarteil S."/>
            <person name="Calhoun S."/>
            <person name="Haridas S."/>
            <person name="Kuo A."/>
            <person name="Mondo S."/>
            <person name="Pangilinan J."/>
            <person name="Riley R."/>
            <person name="LaButti K."/>
            <person name="Andreopoulos B."/>
            <person name="Lipzen A."/>
            <person name="Chen C."/>
            <person name="Yan M."/>
            <person name="Daum C."/>
            <person name="Ng V."/>
            <person name="Clum A."/>
            <person name="Steindorff A."/>
            <person name="Ohm R.A."/>
            <person name="Martin F."/>
            <person name="Silar P."/>
            <person name="Natvig D.O."/>
            <person name="Lalanne C."/>
            <person name="Gautier V."/>
            <person name="Ament-Velasquez S.L."/>
            <person name="Kruys A."/>
            <person name="Hutchinson M.I."/>
            <person name="Powell A.J."/>
            <person name="Barry K."/>
            <person name="Miller A.N."/>
            <person name="Grigoriev I.V."/>
            <person name="Debuchy R."/>
            <person name="Gladieux P."/>
            <person name="Hiltunen Thoren M."/>
            <person name="Johannesson H."/>
        </authorList>
    </citation>
    <scope>NUCLEOTIDE SEQUENCE</scope>
    <source>
        <strain evidence="10">CBS 232.78</strain>
    </source>
</reference>
<feature type="transmembrane region" description="Helical" evidence="8">
    <location>
        <begin position="78"/>
        <end position="99"/>
    </location>
</feature>
<keyword evidence="6" id="KW-0325">Glycoprotein</keyword>
<evidence type="ECO:0000259" key="9">
    <source>
        <dbReference type="PROSITE" id="PS50850"/>
    </source>
</evidence>